<comment type="similarity">
    <text evidence="2 9">Belongs to the MIP/aquaporin (TC 1.A.8) family.</text>
</comment>
<feature type="transmembrane region" description="Helical" evidence="10">
    <location>
        <begin position="121"/>
        <end position="142"/>
    </location>
</feature>
<dbReference type="Proteomes" id="UP000228934">
    <property type="component" value="Unassembled WGS sequence"/>
</dbReference>
<dbReference type="SUPFAM" id="SSF81338">
    <property type="entry name" value="Aquaporin-like"/>
    <property type="match status" value="2"/>
</dbReference>
<evidence type="ECO:0000256" key="9">
    <source>
        <dbReference type="RuleBase" id="RU000477"/>
    </source>
</evidence>
<keyword evidence="4 9" id="KW-0812">Transmembrane</keyword>
<evidence type="ECO:0008006" key="13">
    <source>
        <dbReference type="Google" id="ProtNLM"/>
    </source>
</evidence>
<keyword evidence="5 10" id="KW-1133">Transmembrane helix</keyword>
<dbReference type="InterPro" id="IPR026252">
    <property type="entry name" value="Aquaporin_10"/>
</dbReference>
<dbReference type="GO" id="GO:0016323">
    <property type="term" value="C:basolateral plasma membrane"/>
    <property type="evidence" value="ECO:0007669"/>
    <property type="project" value="TreeGrafter"/>
</dbReference>
<dbReference type="InterPro" id="IPR000425">
    <property type="entry name" value="MIP"/>
</dbReference>
<accession>A0A2G9QMA7</accession>
<evidence type="ECO:0000256" key="4">
    <source>
        <dbReference type="ARBA" id="ARBA00022692"/>
    </source>
</evidence>
<evidence type="ECO:0000256" key="8">
    <source>
        <dbReference type="ARBA" id="ARBA00049405"/>
    </source>
</evidence>
<protein>
    <recommendedName>
        <fullName evidence="13">Aquaglyceroporin-3</fullName>
    </recommendedName>
</protein>
<dbReference type="Pfam" id="PF00230">
    <property type="entry name" value="MIP"/>
    <property type="match status" value="1"/>
</dbReference>
<dbReference type="PANTHER" id="PTHR43829">
    <property type="entry name" value="AQUAPORIN OR AQUAGLYCEROPORIN RELATED"/>
    <property type="match status" value="1"/>
</dbReference>
<dbReference type="InterPro" id="IPR023271">
    <property type="entry name" value="Aquaporin-like"/>
</dbReference>
<evidence type="ECO:0000256" key="10">
    <source>
        <dbReference type="SAM" id="Phobius"/>
    </source>
</evidence>
<dbReference type="GO" id="GO:0015250">
    <property type="term" value="F:water channel activity"/>
    <property type="evidence" value="ECO:0007669"/>
    <property type="project" value="TreeGrafter"/>
</dbReference>
<evidence type="ECO:0000256" key="3">
    <source>
        <dbReference type="ARBA" id="ARBA00022448"/>
    </source>
</evidence>
<keyword evidence="6 10" id="KW-0472">Membrane</keyword>
<gene>
    <name evidence="11" type="ORF">AB205_0058490</name>
</gene>
<dbReference type="Gene3D" id="1.20.1080.10">
    <property type="entry name" value="Glycerol uptake facilitator protein"/>
    <property type="match status" value="2"/>
</dbReference>
<feature type="transmembrane region" description="Helical" evidence="10">
    <location>
        <begin position="23"/>
        <end position="44"/>
    </location>
</feature>
<evidence type="ECO:0000256" key="6">
    <source>
        <dbReference type="ARBA" id="ARBA00023136"/>
    </source>
</evidence>
<evidence type="ECO:0000256" key="7">
    <source>
        <dbReference type="ARBA" id="ARBA00034651"/>
    </source>
</evidence>
<sequence>LITVAATAQGVTSQNTKGNFFCMYLAGAIAVVIAIYVSGGVSGGHLNPAYSLSLCVLGRFPWWKLPIYVIIQVVGSFAGAAAAFALYYDAIQSYTGGNLTVYGPRETASIFSSYPASYLSIANGFLDQVMGTAMLMVGILAIIDSKNKPVPKGLEPVVVGMLVFSIGLSMGANCGYPINPSRDLGPRLFTYVAGWGSDVFRLVANSLKEPLNLEVLTLSLDSCCTGQDFCLGLLLSRSSHASHVVFCTRPKGNEIPLFGFFSLLSPAIIDSKNKPVPKGLEPVVVGMLGFYIGLSMGANCGYPINPSRHLGPRLFTYVAGWGSDVFRLVANSLAVCWL</sequence>
<feature type="transmembrane region" description="Helical" evidence="10">
    <location>
        <begin position="154"/>
        <end position="172"/>
    </location>
</feature>
<proteinExistence type="inferred from homology"/>
<evidence type="ECO:0000256" key="2">
    <source>
        <dbReference type="ARBA" id="ARBA00006175"/>
    </source>
</evidence>
<comment type="subcellular location">
    <subcellularLocation>
        <location evidence="1">Membrane</location>
        <topology evidence="1">Multi-pass membrane protein</topology>
    </subcellularLocation>
</comment>
<comment type="catalytic activity">
    <reaction evidence="7">
        <text>H2O(in) = H2O(out)</text>
        <dbReference type="Rhea" id="RHEA:29667"/>
        <dbReference type="ChEBI" id="CHEBI:15377"/>
    </reaction>
</comment>
<dbReference type="PRINTS" id="PR02022">
    <property type="entry name" value="AQUAPORIN10M"/>
</dbReference>
<evidence type="ECO:0000256" key="1">
    <source>
        <dbReference type="ARBA" id="ARBA00004141"/>
    </source>
</evidence>
<feature type="transmembrane region" description="Helical" evidence="10">
    <location>
        <begin position="65"/>
        <end position="88"/>
    </location>
</feature>
<keyword evidence="12" id="KW-1185">Reference proteome</keyword>
<dbReference type="EMBL" id="KV964429">
    <property type="protein sequence ID" value="PIO16241.1"/>
    <property type="molecule type" value="Genomic_DNA"/>
</dbReference>
<dbReference type="AlphaFoldDB" id="A0A2G9QMA7"/>
<keyword evidence="3 9" id="KW-0813">Transport</keyword>
<evidence type="ECO:0000313" key="12">
    <source>
        <dbReference type="Proteomes" id="UP000228934"/>
    </source>
</evidence>
<dbReference type="PRINTS" id="PR00783">
    <property type="entry name" value="MINTRINSICP"/>
</dbReference>
<organism evidence="11 12">
    <name type="scientific">Aquarana catesbeiana</name>
    <name type="common">American bullfrog</name>
    <name type="synonym">Rana catesbeiana</name>
    <dbReference type="NCBI Taxonomy" id="8400"/>
    <lineage>
        <taxon>Eukaryota</taxon>
        <taxon>Metazoa</taxon>
        <taxon>Chordata</taxon>
        <taxon>Craniata</taxon>
        <taxon>Vertebrata</taxon>
        <taxon>Euteleostomi</taxon>
        <taxon>Amphibia</taxon>
        <taxon>Batrachia</taxon>
        <taxon>Anura</taxon>
        <taxon>Neobatrachia</taxon>
        <taxon>Ranoidea</taxon>
        <taxon>Ranidae</taxon>
        <taxon>Aquarana</taxon>
    </lineage>
</organism>
<dbReference type="InterPro" id="IPR050363">
    <property type="entry name" value="MIP/Aquaporin"/>
</dbReference>
<dbReference type="GO" id="GO:0015204">
    <property type="term" value="F:urea transmembrane transporter activity"/>
    <property type="evidence" value="ECO:0007669"/>
    <property type="project" value="TreeGrafter"/>
</dbReference>
<name>A0A2G9QMA7_AQUCT</name>
<evidence type="ECO:0000256" key="5">
    <source>
        <dbReference type="ARBA" id="ARBA00022989"/>
    </source>
</evidence>
<reference evidence="12" key="1">
    <citation type="journal article" date="2017" name="Nat. Commun.">
        <title>The North American bullfrog draft genome provides insight into hormonal regulation of long noncoding RNA.</title>
        <authorList>
            <person name="Hammond S.A."/>
            <person name="Warren R.L."/>
            <person name="Vandervalk B.P."/>
            <person name="Kucuk E."/>
            <person name="Khan H."/>
            <person name="Gibb E.A."/>
            <person name="Pandoh P."/>
            <person name="Kirk H."/>
            <person name="Zhao Y."/>
            <person name="Jones M."/>
            <person name="Mungall A.J."/>
            <person name="Coope R."/>
            <person name="Pleasance S."/>
            <person name="Moore R.A."/>
            <person name="Holt R.A."/>
            <person name="Round J.M."/>
            <person name="Ohora S."/>
            <person name="Walle B.V."/>
            <person name="Veldhoen N."/>
            <person name="Helbing C.C."/>
            <person name="Birol I."/>
        </authorList>
    </citation>
    <scope>NUCLEOTIDE SEQUENCE [LARGE SCALE GENOMIC DNA]</scope>
</reference>
<feature type="non-terminal residue" evidence="11">
    <location>
        <position position="1"/>
    </location>
</feature>
<evidence type="ECO:0000313" key="11">
    <source>
        <dbReference type="EMBL" id="PIO16241.1"/>
    </source>
</evidence>
<dbReference type="PANTHER" id="PTHR43829:SF13">
    <property type="entry name" value="AQUAPORIN-10"/>
    <property type="match status" value="1"/>
</dbReference>
<dbReference type="FunFam" id="1.20.1080.10:FF:000005">
    <property type="entry name" value="Aquaporin 3"/>
    <property type="match status" value="1"/>
</dbReference>
<dbReference type="GO" id="GO:0015254">
    <property type="term" value="F:glycerol channel activity"/>
    <property type="evidence" value="ECO:0007669"/>
    <property type="project" value="TreeGrafter"/>
</dbReference>
<comment type="catalytic activity">
    <reaction evidence="8">
        <text>glycerol(in) = glycerol(out)</text>
        <dbReference type="Rhea" id="RHEA:29675"/>
        <dbReference type="ChEBI" id="CHEBI:17754"/>
    </reaction>
</comment>
<dbReference type="OrthoDB" id="3222at2759"/>